<organism evidence="2 3">
    <name type="scientific">Actinokineospora iranica</name>
    <dbReference type="NCBI Taxonomy" id="1271860"/>
    <lineage>
        <taxon>Bacteria</taxon>
        <taxon>Bacillati</taxon>
        <taxon>Actinomycetota</taxon>
        <taxon>Actinomycetes</taxon>
        <taxon>Pseudonocardiales</taxon>
        <taxon>Pseudonocardiaceae</taxon>
        <taxon>Actinokineospora</taxon>
    </lineage>
</organism>
<keyword evidence="1" id="KW-1133">Transmembrane helix</keyword>
<sequence length="105" mass="11256">MTDLAHRRRHPGWLALAGFCVVFAAFEAVKHRGWVIPAAAVGAALPFVPVTVLRHWAPPTAVLVAFTVLPETNTQAAPGFTLGLAWLAHVAIQRGTRSRATAAQR</sequence>
<name>A0A1G6JW73_9PSEU</name>
<keyword evidence="1" id="KW-0812">Transmembrane</keyword>
<keyword evidence="1" id="KW-0472">Membrane</keyword>
<dbReference type="EMBL" id="FMZZ01000001">
    <property type="protein sequence ID" value="SDC23002.1"/>
    <property type="molecule type" value="Genomic_DNA"/>
</dbReference>
<dbReference type="RefSeq" id="WP_228771298.1">
    <property type="nucleotide sequence ID" value="NZ_FMZZ01000001.1"/>
</dbReference>
<proteinExistence type="predicted"/>
<gene>
    <name evidence="2" type="ORF">SAMN05216174_101592</name>
</gene>
<evidence type="ECO:0000256" key="1">
    <source>
        <dbReference type="SAM" id="Phobius"/>
    </source>
</evidence>
<reference evidence="3" key="1">
    <citation type="submission" date="2016-10" db="EMBL/GenBank/DDBJ databases">
        <authorList>
            <person name="Varghese N."/>
            <person name="Submissions S."/>
        </authorList>
    </citation>
    <scope>NUCLEOTIDE SEQUENCE [LARGE SCALE GENOMIC DNA]</scope>
    <source>
        <strain evidence="3">IBRC-M 10403</strain>
    </source>
</reference>
<accession>A0A1G6JW73</accession>
<dbReference type="Proteomes" id="UP000199501">
    <property type="component" value="Unassembled WGS sequence"/>
</dbReference>
<feature type="transmembrane region" description="Helical" evidence="1">
    <location>
        <begin position="12"/>
        <end position="29"/>
    </location>
</feature>
<evidence type="ECO:0000313" key="2">
    <source>
        <dbReference type="EMBL" id="SDC23002.1"/>
    </source>
</evidence>
<protein>
    <submittedName>
        <fullName evidence="2">Uncharacterized protein</fullName>
    </submittedName>
</protein>
<keyword evidence="3" id="KW-1185">Reference proteome</keyword>
<feature type="transmembrane region" description="Helical" evidence="1">
    <location>
        <begin position="35"/>
        <end position="53"/>
    </location>
</feature>
<evidence type="ECO:0000313" key="3">
    <source>
        <dbReference type="Proteomes" id="UP000199501"/>
    </source>
</evidence>
<dbReference type="AlphaFoldDB" id="A0A1G6JW73"/>